<dbReference type="EMBL" id="VDFG01001105">
    <property type="protein sequence ID" value="MBA4467005.1"/>
    <property type="molecule type" value="Genomic_DNA"/>
</dbReference>
<evidence type="ECO:0000313" key="1">
    <source>
        <dbReference type="EMBL" id="MBA4467005.1"/>
    </source>
</evidence>
<comment type="caution">
    <text evidence="1">The sequence shown here is derived from an EMBL/GenBank/DDBJ whole genome shotgun (WGS) entry which is preliminary data.</text>
</comment>
<reference evidence="1 2" key="1">
    <citation type="journal article" date="2020" name="J. Appl. Phycol.">
        <title>Morphological changes and genome evolution in Raphidiopsis raciborskii CS-506 after 23 years in culture.</title>
        <authorList>
            <person name="Willis A."/>
            <person name="Bent S.J."/>
            <person name="Jameson I.D."/>
        </authorList>
    </citation>
    <scope>NUCLEOTIDE SEQUENCE [LARGE SCALE GENOMIC DNA]</scope>
    <source>
        <strain evidence="1 2">CS-506_A</strain>
    </source>
</reference>
<proteinExistence type="predicted"/>
<dbReference type="SUPFAM" id="SSF100950">
    <property type="entry name" value="NagB/RpiA/CoA transferase-like"/>
    <property type="match status" value="1"/>
</dbReference>
<dbReference type="Gene3D" id="3.40.50.1360">
    <property type="match status" value="1"/>
</dbReference>
<evidence type="ECO:0000313" key="2">
    <source>
        <dbReference type="Proteomes" id="UP000538075"/>
    </source>
</evidence>
<accession>A0A838WQN9</accession>
<name>A0A838WQN9_9CYAN</name>
<dbReference type="AlphaFoldDB" id="A0A838WQN9"/>
<sequence length="94" mass="10578">MSLPVKCFQVDELQVRTYNSEPEMSEDAAKIAEEYIVQCLQQRDKIALLLATGKSQLKFLDNLISFGGIDWSSIIIFNLTSSTTGQLVFRSQLC</sequence>
<protein>
    <submittedName>
        <fullName evidence="1">Uncharacterized protein</fullName>
    </submittedName>
</protein>
<dbReference type="Proteomes" id="UP000538075">
    <property type="component" value="Unassembled WGS sequence"/>
</dbReference>
<dbReference type="InterPro" id="IPR037171">
    <property type="entry name" value="NagB/RpiA_transferase-like"/>
</dbReference>
<gene>
    <name evidence="1" type="ORF">FHK98_17050</name>
</gene>
<organism evidence="1 2">
    <name type="scientific">Cylindrospermopsis raciborskii CS-506_A</name>
    <dbReference type="NCBI Taxonomy" id="2585140"/>
    <lineage>
        <taxon>Bacteria</taxon>
        <taxon>Bacillati</taxon>
        <taxon>Cyanobacteriota</taxon>
        <taxon>Cyanophyceae</taxon>
        <taxon>Nostocales</taxon>
        <taxon>Aphanizomenonaceae</taxon>
        <taxon>Cylindrospermopsis</taxon>
    </lineage>
</organism>